<sequence>MTMGRTKHRKAEVPLKSKLKKDPGVPKLPDLKQRNEIRQRARPSIPTHRSDPDSVMASEPTLSSLAQLASNAENAENAFASEQSQESNSATGKTKEQIRKHYLRTLHKVIDQSDIVILVLDARDPEGCRSRLVEEEVRRRESEGKRLVFVLNKVDLIPRANAQAWLKHLRHNTPTLPFLSPSSAQHQRSNISSSTAPALLKLLKAYKPKAGSVTVGVVGYPNVGKSSLINSLKRNKVCAVAAQPGHTKELQSVQLERGMRIVDSPGVVFDEDYEDFKGQKKGSVLLRNVVKVEDVDDPIAVVEEILIRTEKETIRKIYSLPEYNATLEFLTMLALSSGRLLKGGTPDITSAARQVITDWNHQKIPYYSIPPTIHPSSIPSTIPSSAIPGSSTTPDLSTAQGQTGQIIAPGAENVGHAQILSSLSEPFQLEGLFGAADAGAFGEETGDVKMDIEGGDEGDEMFWDANETPGNGHEDDGMQEGDELSDFNPDLQVYHIYLTSHFFRLMFSSELASRRTSLGKHARSPSPSISLGPSQAPEHAEAYQRQPKRHRKSHAIPSYDAVPDAHVLREMGRSNPLNRRVNKMLAKKERKRERKLARHVPGGGAAGGMEVDDSGNSGLTFMA</sequence>
<evidence type="ECO:0000259" key="7">
    <source>
        <dbReference type="PROSITE" id="PS51721"/>
    </source>
</evidence>
<proteinExistence type="predicted"/>
<evidence type="ECO:0000256" key="1">
    <source>
        <dbReference type="ARBA" id="ARBA00004123"/>
    </source>
</evidence>
<dbReference type="GO" id="GO:0005730">
    <property type="term" value="C:nucleolus"/>
    <property type="evidence" value="ECO:0007669"/>
    <property type="project" value="TreeGrafter"/>
</dbReference>
<reference evidence="8 9" key="1">
    <citation type="journal article" date="2023" name="Proc. Natl. Acad. Sci. U.S.A.">
        <title>A global phylogenomic analysis of the shiitake genus Lentinula.</title>
        <authorList>
            <person name="Sierra-Patev S."/>
            <person name="Min B."/>
            <person name="Naranjo-Ortiz M."/>
            <person name="Looney B."/>
            <person name="Konkel Z."/>
            <person name="Slot J.C."/>
            <person name="Sakamoto Y."/>
            <person name="Steenwyk J.L."/>
            <person name="Rokas A."/>
            <person name="Carro J."/>
            <person name="Camarero S."/>
            <person name="Ferreira P."/>
            <person name="Molpeceres G."/>
            <person name="Ruiz-Duenas F.J."/>
            <person name="Serrano A."/>
            <person name="Henrissat B."/>
            <person name="Drula E."/>
            <person name="Hughes K.W."/>
            <person name="Mata J.L."/>
            <person name="Ishikawa N.K."/>
            <person name="Vargas-Isla R."/>
            <person name="Ushijima S."/>
            <person name="Smith C.A."/>
            <person name="Donoghue J."/>
            <person name="Ahrendt S."/>
            <person name="Andreopoulos W."/>
            <person name="He G."/>
            <person name="LaButti K."/>
            <person name="Lipzen A."/>
            <person name="Ng V."/>
            <person name="Riley R."/>
            <person name="Sandor L."/>
            <person name="Barry K."/>
            <person name="Martinez A.T."/>
            <person name="Xiao Y."/>
            <person name="Gibbons J.G."/>
            <person name="Terashima K."/>
            <person name="Grigoriev I.V."/>
            <person name="Hibbett D."/>
        </authorList>
    </citation>
    <scope>NUCLEOTIDE SEQUENCE [LARGE SCALE GENOMIC DNA]</scope>
    <source>
        <strain evidence="8 9">TFB7810</strain>
    </source>
</reference>
<dbReference type="Proteomes" id="UP001142393">
    <property type="component" value="Unassembled WGS sequence"/>
</dbReference>
<evidence type="ECO:0000313" key="9">
    <source>
        <dbReference type="Proteomes" id="UP001142393"/>
    </source>
</evidence>
<feature type="compositionally biased region" description="Basic residues" evidence="6">
    <location>
        <begin position="1"/>
        <end position="10"/>
    </location>
</feature>
<organism evidence="8 9">
    <name type="scientific">Lentinula detonsa</name>
    <dbReference type="NCBI Taxonomy" id="2804962"/>
    <lineage>
        <taxon>Eukaryota</taxon>
        <taxon>Fungi</taxon>
        <taxon>Dikarya</taxon>
        <taxon>Basidiomycota</taxon>
        <taxon>Agaricomycotina</taxon>
        <taxon>Agaricomycetes</taxon>
        <taxon>Agaricomycetidae</taxon>
        <taxon>Agaricales</taxon>
        <taxon>Marasmiineae</taxon>
        <taxon>Omphalotaceae</taxon>
        <taxon>Lentinula</taxon>
    </lineage>
</organism>
<keyword evidence="4" id="KW-0342">GTP-binding</keyword>
<evidence type="ECO:0000256" key="2">
    <source>
        <dbReference type="ARBA" id="ARBA00022741"/>
    </source>
</evidence>
<dbReference type="PANTHER" id="PTHR11089:SF30">
    <property type="entry name" value="GUANINE NUCLEOTIDE-BINDING PROTEIN-LIKE 3 HOMOLOG"/>
    <property type="match status" value="1"/>
</dbReference>
<dbReference type="EMBL" id="JANVFU010000018">
    <property type="protein sequence ID" value="KAJ3739390.1"/>
    <property type="molecule type" value="Genomic_DNA"/>
</dbReference>
<comment type="subcellular location">
    <subcellularLocation>
        <location evidence="1">Nucleus</location>
    </subcellularLocation>
</comment>
<dbReference type="FunFam" id="1.10.1580.10:FF:000002">
    <property type="entry name" value="Guanine nucleotide-binding protein-like 3 (nucleolar)-like"/>
    <property type="match status" value="1"/>
</dbReference>
<dbReference type="InterPro" id="IPR050755">
    <property type="entry name" value="TRAFAC_YlqF/YawG_RiboMat"/>
</dbReference>
<dbReference type="SUPFAM" id="SSF52540">
    <property type="entry name" value="P-loop containing nucleoside triphosphate hydrolases"/>
    <property type="match status" value="1"/>
</dbReference>
<dbReference type="Gene3D" id="1.10.1580.10">
    <property type="match status" value="1"/>
</dbReference>
<dbReference type="GO" id="GO:0005525">
    <property type="term" value="F:GTP binding"/>
    <property type="evidence" value="ECO:0007669"/>
    <property type="project" value="UniProtKB-KW"/>
</dbReference>
<evidence type="ECO:0000256" key="6">
    <source>
        <dbReference type="SAM" id="MobiDB-lite"/>
    </source>
</evidence>
<dbReference type="Pfam" id="PF01926">
    <property type="entry name" value="MMR_HSR1"/>
    <property type="match status" value="1"/>
</dbReference>
<feature type="region of interest" description="Disordered" evidence="6">
    <location>
        <begin position="518"/>
        <end position="623"/>
    </location>
</feature>
<evidence type="ECO:0000313" key="8">
    <source>
        <dbReference type="EMBL" id="KAJ3739390.1"/>
    </source>
</evidence>
<dbReference type="PROSITE" id="PS51721">
    <property type="entry name" value="G_CP"/>
    <property type="match status" value="1"/>
</dbReference>
<keyword evidence="3" id="KW-0175">Coiled coil</keyword>
<feature type="compositionally biased region" description="Acidic residues" evidence="6">
    <location>
        <begin position="453"/>
        <end position="462"/>
    </location>
</feature>
<protein>
    <recommendedName>
        <fullName evidence="7">CP-type G domain-containing protein</fullName>
    </recommendedName>
</protein>
<feature type="region of interest" description="Disordered" evidence="6">
    <location>
        <begin position="1"/>
        <end position="58"/>
    </location>
</feature>
<feature type="domain" description="CP-type G" evidence="7">
    <location>
        <begin position="103"/>
        <end position="270"/>
    </location>
</feature>
<evidence type="ECO:0000256" key="4">
    <source>
        <dbReference type="ARBA" id="ARBA00023134"/>
    </source>
</evidence>
<feature type="compositionally biased region" description="Basic and acidic residues" evidence="6">
    <location>
        <begin position="11"/>
        <end position="39"/>
    </location>
</feature>
<dbReference type="Gene3D" id="3.40.50.300">
    <property type="entry name" value="P-loop containing nucleotide triphosphate hydrolases"/>
    <property type="match status" value="1"/>
</dbReference>
<dbReference type="InterPro" id="IPR006073">
    <property type="entry name" value="GTP-bd"/>
</dbReference>
<keyword evidence="9" id="KW-1185">Reference proteome</keyword>
<dbReference type="InterPro" id="IPR030378">
    <property type="entry name" value="G_CP_dom"/>
</dbReference>
<accession>A0A9W8TTA7</accession>
<feature type="compositionally biased region" description="Basic residues" evidence="6">
    <location>
        <begin position="588"/>
        <end position="598"/>
    </location>
</feature>
<dbReference type="PANTHER" id="PTHR11089">
    <property type="entry name" value="GTP-BINDING PROTEIN-RELATED"/>
    <property type="match status" value="1"/>
</dbReference>
<gene>
    <name evidence="8" type="ORF">DFH05DRAFT_1585622</name>
</gene>
<evidence type="ECO:0000256" key="5">
    <source>
        <dbReference type="ARBA" id="ARBA00023242"/>
    </source>
</evidence>
<evidence type="ECO:0000256" key="3">
    <source>
        <dbReference type="ARBA" id="ARBA00023054"/>
    </source>
</evidence>
<dbReference type="AlphaFoldDB" id="A0A9W8TTA7"/>
<feature type="region of interest" description="Disordered" evidence="6">
    <location>
        <begin position="444"/>
        <end position="486"/>
    </location>
</feature>
<comment type="caution">
    <text evidence="8">The sequence shown here is derived from an EMBL/GenBank/DDBJ whole genome shotgun (WGS) entry which is preliminary data.</text>
</comment>
<feature type="compositionally biased region" description="Polar residues" evidence="6">
    <location>
        <begin position="614"/>
        <end position="623"/>
    </location>
</feature>
<dbReference type="InterPro" id="IPR027417">
    <property type="entry name" value="P-loop_NTPase"/>
</dbReference>
<name>A0A9W8TTA7_9AGAR</name>
<keyword evidence="5" id="KW-0539">Nucleus</keyword>
<dbReference type="InterPro" id="IPR023179">
    <property type="entry name" value="GTP-bd_ortho_bundle_sf"/>
</dbReference>
<keyword evidence="2" id="KW-0547">Nucleotide-binding</keyword>